<name>A0A8H7SKJ1_9FUNG</name>
<dbReference type="OrthoDB" id="2284558at2759"/>
<dbReference type="EMBL" id="JAEPRE010000121">
    <property type="protein sequence ID" value="KAG2232169.1"/>
    <property type="molecule type" value="Genomic_DNA"/>
</dbReference>
<accession>A0A8H7SKJ1</accession>
<keyword evidence="2" id="KW-1185">Reference proteome</keyword>
<evidence type="ECO:0000313" key="1">
    <source>
        <dbReference type="EMBL" id="KAG2232169.1"/>
    </source>
</evidence>
<organism evidence="1 2">
    <name type="scientific">Thamnidium elegans</name>
    <dbReference type="NCBI Taxonomy" id="101142"/>
    <lineage>
        <taxon>Eukaryota</taxon>
        <taxon>Fungi</taxon>
        <taxon>Fungi incertae sedis</taxon>
        <taxon>Mucoromycota</taxon>
        <taxon>Mucoromycotina</taxon>
        <taxon>Mucoromycetes</taxon>
        <taxon>Mucorales</taxon>
        <taxon>Mucorineae</taxon>
        <taxon>Mucoraceae</taxon>
        <taxon>Thamnidium</taxon>
    </lineage>
</organism>
<dbReference type="Proteomes" id="UP000613177">
    <property type="component" value="Unassembled WGS sequence"/>
</dbReference>
<gene>
    <name evidence="1" type="ORF">INT48_006043</name>
</gene>
<protein>
    <submittedName>
        <fullName evidence="1">Uncharacterized protein</fullName>
    </submittedName>
</protein>
<reference evidence="1" key="1">
    <citation type="submission" date="2021-01" db="EMBL/GenBank/DDBJ databases">
        <title>Metabolic potential, ecology and presence of endohyphal bacteria is reflected in genomic diversity of Mucoromycotina.</title>
        <authorList>
            <person name="Muszewska A."/>
            <person name="Okrasinska A."/>
            <person name="Steczkiewicz K."/>
            <person name="Drgas O."/>
            <person name="Orlowska M."/>
            <person name="Perlinska-Lenart U."/>
            <person name="Aleksandrzak-Piekarczyk T."/>
            <person name="Szatraj K."/>
            <person name="Zielenkiewicz U."/>
            <person name="Pilsyk S."/>
            <person name="Malc E."/>
            <person name="Mieczkowski P."/>
            <person name="Kruszewska J.S."/>
            <person name="Biernat P."/>
            <person name="Pawlowska J."/>
        </authorList>
    </citation>
    <scope>NUCLEOTIDE SEQUENCE</scope>
    <source>
        <strain evidence="1">WA0000018081</strain>
    </source>
</reference>
<dbReference type="AlphaFoldDB" id="A0A8H7SKJ1"/>
<sequence length="116" mass="13288">MTIKSIIALANKDTVFSNFLNIRLLNEKASDYGLVFSNQIHILPGLKTVRIYGTYEDLTRIQIDETLEKPKYQEGDSTVKAMNDQKPALQNRFKDQVKQLDIFLLGNDSVRALKKK</sequence>
<comment type="caution">
    <text evidence="1">The sequence shown here is derived from an EMBL/GenBank/DDBJ whole genome shotgun (WGS) entry which is preliminary data.</text>
</comment>
<evidence type="ECO:0000313" key="2">
    <source>
        <dbReference type="Proteomes" id="UP000613177"/>
    </source>
</evidence>
<proteinExistence type="predicted"/>